<dbReference type="PANTHER" id="PTHR30075">
    <property type="entry name" value="GLYCYL-TRNA SYNTHETASE"/>
    <property type="match status" value="1"/>
</dbReference>
<dbReference type="EMBL" id="BAAADS010000012">
    <property type="protein sequence ID" value="GAA0602239.1"/>
    <property type="molecule type" value="Genomic_DNA"/>
</dbReference>
<comment type="caution">
    <text evidence="12">The sequence shown here is derived from an EMBL/GenBank/DDBJ whole genome shotgun (WGS) entry which is preliminary data.</text>
</comment>
<dbReference type="Proteomes" id="UP001500866">
    <property type="component" value="Unassembled WGS sequence"/>
</dbReference>
<keyword evidence="4 10" id="KW-0436">Ligase</keyword>
<dbReference type="PRINTS" id="PR01045">
    <property type="entry name" value="TRNASYNTHGB"/>
</dbReference>
<feature type="domain" description="DALR anticodon binding" evidence="11">
    <location>
        <begin position="582"/>
        <end position="685"/>
    </location>
</feature>
<dbReference type="RefSeq" id="WP_343812409.1">
    <property type="nucleotide sequence ID" value="NZ_BAAADS010000012.1"/>
</dbReference>
<dbReference type="InterPro" id="IPR015944">
    <property type="entry name" value="Gly-tRNA-synth_bsu"/>
</dbReference>
<reference evidence="12 13" key="1">
    <citation type="journal article" date="2019" name="Int. J. Syst. Evol. Microbiol.">
        <title>The Global Catalogue of Microorganisms (GCM) 10K type strain sequencing project: providing services to taxonomists for standard genome sequencing and annotation.</title>
        <authorList>
            <consortium name="The Broad Institute Genomics Platform"/>
            <consortium name="The Broad Institute Genome Sequencing Center for Infectious Disease"/>
            <person name="Wu L."/>
            <person name="Ma J."/>
        </authorList>
    </citation>
    <scope>NUCLEOTIDE SEQUENCE [LARGE SCALE GENOMIC DNA]</scope>
    <source>
        <strain evidence="12 13">JCM 15395</strain>
    </source>
</reference>
<evidence type="ECO:0000256" key="3">
    <source>
        <dbReference type="ARBA" id="ARBA00022490"/>
    </source>
</evidence>
<evidence type="ECO:0000256" key="10">
    <source>
        <dbReference type="HAMAP-Rule" id="MF_00255"/>
    </source>
</evidence>
<evidence type="ECO:0000256" key="2">
    <source>
        <dbReference type="ARBA" id="ARBA00008226"/>
    </source>
</evidence>
<organism evidence="12 13">
    <name type="scientific">Virgibacillus siamensis</name>
    <dbReference type="NCBI Taxonomy" id="480071"/>
    <lineage>
        <taxon>Bacteria</taxon>
        <taxon>Bacillati</taxon>
        <taxon>Bacillota</taxon>
        <taxon>Bacilli</taxon>
        <taxon>Bacillales</taxon>
        <taxon>Bacillaceae</taxon>
        <taxon>Virgibacillus</taxon>
    </lineage>
</organism>
<evidence type="ECO:0000256" key="6">
    <source>
        <dbReference type="ARBA" id="ARBA00022840"/>
    </source>
</evidence>
<protein>
    <recommendedName>
        <fullName evidence="10">Glycine--tRNA ligase beta subunit</fullName>
        <ecNumber evidence="10">6.1.1.14</ecNumber>
    </recommendedName>
    <alternativeName>
        <fullName evidence="10">Glycyl-tRNA synthetase beta subunit</fullName>
        <shortName evidence="10">GlyRS</shortName>
    </alternativeName>
</protein>
<evidence type="ECO:0000259" key="11">
    <source>
        <dbReference type="Pfam" id="PF05746"/>
    </source>
</evidence>
<dbReference type="Pfam" id="PF02092">
    <property type="entry name" value="tRNA_synt_2f"/>
    <property type="match status" value="1"/>
</dbReference>
<evidence type="ECO:0000313" key="12">
    <source>
        <dbReference type="EMBL" id="GAA0602239.1"/>
    </source>
</evidence>
<dbReference type="NCBIfam" id="TIGR00211">
    <property type="entry name" value="glyS"/>
    <property type="match status" value="1"/>
</dbReference>
<accession>A0ABN1G1I1</accession>
<dbReference type="GO" id="GO:0016874">
    <property type="term" value="F:ligase activity"/>
    <property type="evidence" value="ECO:0007669"/>
    <property type="project" value="UniProtKB-KW"/>
</dbReference>
<proteinExistence type="inferred from homology"/>
<keyword evidence="7 10" id="KW-0648">Protein biosynthesis</keyword>
<dbReference type="InterPro" id="IPR008909">
    <property type="entry name" value="DALR_anticod-bd"/>
</dbReference>
<dbReference type="HAMAP" id="MF_00255">
    <property type="entry name" value="Gly_tRNA_synth_beta"/>
    <property type="match status" value="1"/>
</dbReference>
<name>A0ABN1G1I1_9BACI</name>
<sequence length="694" mass="78257">MRADVLLEIGLEELPSRFVDDAEKQLKTKTEKWLDKSRIDYGSIQSYSTPRRLTVLIKDIAEEQSSLEEEVKGPSLKIAQTDDGKWTKAAIGFTKGQGKSVDDIITKDQNGETYIFVRKVTTGGKTADLLTKLDSIVEAIQFPKNMRWSDVTMRYARPIRWITALYGNEVIPLSVAGVDSDKYTYGHRFLGEKVAVTEPSKYETLLRNNYVIANPDDRERMILEGIQAIEQKEEFTIPVDPELLNEVRNLVEYPTVFKGSFDHTFLQLPSDVLVISMKEHQRYFPVKSADGNLLPYFIGVRNGNDYAIETVAKGNEKVLRARLSDAKFFFEEDQSHSIDYYLEKLERIIFQENLGTVGDKVRRVVSLTERLISKLGIGETSGNHATRAAEICKFDLPTNMVNEFTELQGIIGETYALHFGEDESVAEAIADHYLPVHAGDQLPGAVEGAIVSIADKLDTIMGCIAVGLVPTGSHDPYGLRRQAAGILKILLHYKWNITVEALLDLAQDVYRNLPVKQNDASAVRTEPEQFFQLRTTYLLRDISVEQDVIQAVLDRGIGVVTYSFDKARLLSEKRNDPSFKFVQEALVRTLNLAKKADHSKVDSTKFVTPSEQRLYNIFTDVAKRFSNVNDEHQAGAALSILSELADPIHEFFEHNMVMADDAAIRNNRLGLVNSISDLIRDFADLSAIEWKQQF</sequence>
<evidence type="ECO:0000313" key="13">
    <source>
        <dbReference type="Proteomes" id="UP001500866"/>
    </source>
</evidence>
<evidence type="ECO:0000256" key="7">
    <source>
        <dbReference type="ARBA" id="ARBA00022917"/>
    </source>
</evidence>
<dbReference type="EC" id="6.1.1.14" evidence="10"/>
<gene>
    <name evidence="10 12" type="primary">glyS</name>
    <name evidence="12" type="ORF">GCM10009001_18930</name>
</gene>
<dbReference type="InterPro" id="IPR009080">
    <property type="entry name" value="tRNAsynth_Ia_anticodon-bd"/>
</dbReference>
<dbReference type="SUPFAM" id="SSF109604">
    <property type="entry name" value="HD-domain/PDEase-like"/>
    <property type="match status" value="1"/>
</dbReference>
<comment type="subunit">
    <text evidence="10">Tetramer of two alpha and two beta subunits.</text>
</comment>
<comment type="similarity">
    <text evidence="2 10">Belongs to the class-II aminoacyl-tRNA synthetase family.</text>
</comment>
<dbReference type="Gene3D" id="1.10.730.10">
    <property type="entry name" value="Isoleucyl-tRNA Synthetase, Domain 1"/>
    <property type="match status" value="1"/>
</dbReference>
<keyword evidence="13" id="KW-1185">Reference proteome</keyword>
<dbReference type="InterPro" id="IPR006194">
    <property type="entry name" value="Gly-tRNA-synth_heterodimer"/>
</dbReference>
<evidence type="ECO:0000256" key="1">
    <source>
        <dbReference type="ARBA" id="ARBA00004496"/>
    </source>
</evidence>
<dbReference type="PROSITE" id="PS50861">
    <property type="entry name" value="AA_TRNA_LIGASE_II_GLYAB"/>
    <property type="match status" value="1"/>
</dbReference>
<comment type="catalytic activity">
    <reaction evidence="9 10">
        <text>tRNA(Gly) + glycine + ATP = glycyl-tRNA(Gly) + AMP + diphosphate</text>
        <dbReference type="Rhea" id="RHEA:16013"/>
        <dbReference type="Rhea" id="RHEA-COMP:9664"/>
        <dbReference type="Rhea" id="RHEA-COMP:9683"/>
        <dbReference type="ChEBI" id="CHEBI:30616"/>
        <dbReference type="ChEBI" id="CHEBI:33019"/>
        <dbReference type="ChEBI" id="CHEBI:57305"/>
        <dbReference type="ChEBI" id="CHEBI:78442"/>
        <dbReference type="ChEBI" id="CHEBI:78522"/>
        <dbReference type="ChEBI" id="CHEBI:456215"/>
        <dbReference type="EC" id="6.1.1.14"/>
    </reaction>
</comment>
<evidence type="ECO:0000256" key="4">
    <source>
        <dbReference type="ARBA" id="ARBA00022598"/>
    </source>
</evidence>
<evidence type="ECO:0000256" key="8">
    <source>
        <dbReference type="ARBA" id="ARBA00023146"/>
    </source>
</evidence>
<comment type="subcellular location">
    <subcellularLocation>
        <location evidence="1 10">Cytoplasm</location>
    </subcellularLocation>
</comment>
<keyword evidence="5 10" id="KW-0547">Nucleotide-binding</keyword>
<dbReference type="SUPFAM" id="SSF47323">
    <property type="entry name" value="Anticodon-binding domain of a subclass of class I aminoacyl-tRNA synthetases"/>
    <property type="match status" value="1"/>
</dbReference>
<dbReference type="Pfam" id="PF05746">
    <property type="entry name" value="DALR_1"/>
    <property type="match status" value="1"/>
</dbReference>
<evidence type="ECO:0000256" key="5">
    <source>
        <dbReference type="ARBA" id="ARBA00022741"/>
    </source>
</evidence>
<keyword evidence="8 10" id="KW-0030">Aminoacyl-tRNA synthetase</keyword>
<dbReference type="PANTHER" id="PTHR30075:SF2">
    <property type="entry name" value="GLYCINE--TRNA LIGASE, CHLOROPLASTIC_MITOCHONDRIAL 2"/>
    <property type="match status" value="1"/>
</dbReference>
<keyword evidence="6 10" id="KW-0067">ATP-binding</keyword>
<keyword evidence="3 10" id="KW-0963">Cytoplasm</keyword>
<evidence type="ECO:0000256" key="9">
    <source>
        <dbReference type="ARBA" id="ARBA00047937"/>
    </source>
</evidence>